<sequence length="209" mass="22955">MKQMFLEKFFLASRTATIRKEICGLMMMDQNMIDATSGGALMDKTPTVARHLISNMASNAQQLGTKGAVIKIDNLRLENQLTKLTSLVRQLAFRQHQRVHRKHPTDMCPALQEIGLDNAEIVGSIGGYQYVGNHIQVDKVAAPTKSESRVVYGPEIRICTKHASFELESLSVASSEIPSTIIPTITTTTGSATGQFTFDGRVNEAVECE</sequence>
<organism evidence="1 2">
    <name type="scientific">Mucuna pruriens</name>
    <name type="common">Velvet bean</name>
    <name type="synonym">Dolichos pruriens</name>
    <dbReference type="NCBI Taxonomy" id="157652"/>
    <lineage>
        <taxon>Eukaryota</taxon>
        <taxon>Viridiplantae</taxon>
        <taxon>Streptophyta</taxon>
        <taxon>Embryophyta</taxon>
        <taxon>Tracheophyta</taxon>
        <taxon>Spermatophyta</taxon>
        <taxon>Magnoliopsida</taxon>
        <taxon>eudicotyledons</taxon>
        <taxon>Gunneridae</taxon>
        <taxon>Pentapetalae</taxon>
        <taxon>rosids</taxon>
        <taxon>fabids</taxon>
        <taxon>Fabales</taxon>
        <taxon>Fabaceae</taxon>
        <taxon>Papilionoideae</taxon>
        <taxon>50 kb inversion clade</taxon>
        <taxon>NPAAA clade</taxon>
        <taxon>indigoferoid/millettioid clade</taxon>
        <taxon>Phaseoleae</taxon>
        <taxon>Mucuna</taxon>
    </lineage>
</organism>
<protein>
    <submittedName>
        <fullName evidence="1">Uncharacterized protein</fullName>
    </submittedName>
</protein>
<evidence type="ECO:0000313" key="1">
    <source>
        <dbReference type="EMBL" id="RDY02037.1"/>
    </source>
</evidence>
<accession>A0A371HGV3</accession>
<keyword evidence="2" id="KW-1185">Reference proteome</keyword>
<dbReference type="Proteomes" id="UP000257109">
    <property type="component" value="Unassembled WGS sequence"/>
</dbReference>
<name>A0A371HGV3_MUCPR</name>
<evidence type="ECO:0000313" key="2">
    <source>
        <dbReference type="Proteomes" id="UP000257109"/>
    </source>
</evidence>
<dbReference type="AlphaFoldDB" id="A0A371HGV3"/>
<comment type="caution">
    <text evidence="1">The sequence shown here is derived from an EMBL/GenBank/DDBJ whole genome shotgun (WGS) entry which is preliminary data.</text>
</comment>
<dbReference type="EMBL" id="QJKJ01002612">
    <property type="protein sequence ID" value="RDY02037.1"/>
    <property type="molecule type" value="Genomic_DNA"/>
</dbReference>
<feature type="non-terminal residue" evidence="1">
    <location>
        <position position="1"/>
    </location>
</feature>
<proteinExistence type="predicted"/>
<dbReference type="OrthoDB" id="1305902at2759"/>
<gene>
    <name evidence="1" type="ORF">CR513_14556</name>
</gene>
<reference evidence="1" key="1">
    <citation type="submission" date="2018-05" db="EMBL/GenBank/DDBJ databases">
        <title>Draft genome of Mucuna pruriens seed.</title>
        <authorList>
            <person name="Nnadi N.E."/>
            <person name="Vos R."/>
            <person name="Hasami M.H."/>
            <person name="Devisetty U.K."/>
            <person name="Aguiy J.C."/>
        </authorList>
    </citation>
    <scope>NUCLEOTIDE SEQUENCE [LARGE SCALE GENOMIC DNA]</scope>
    <source>
        <strain evidence="1">JCA_2017</strain>
    </source>
</reference>